<dbReference type="Proteomes" id="UP000183952">
    <property type="component" value="Unassembled WGS sequence"/>
</dbReference>
<evidence type="ECO:0000313" key="2">
    <source>
        <dbReference type="EMBL" id="SHJ87475.1"/>
    </source>
</evidence>
<accession>A0A1M6MVF3</accession>
<feature type="domain" description="ATPase AAA-type core" evidence="1">
    <location>
        <begin position="267"/>
        <end position="343"/>
    </location>
</feature>
<dbReference type="Gene3D" id="3.40.50.300">
    <property type="entry name" value="P-loop containing nucleotide triphosphate hydrolases"/>
    <property type="match status" value="1"/>
</dbReference>
<dbReference type="InterPro" id="IPR027417">
    <property type="entry name" value="P-loop_NTPase"/>
</dbReference>
<dbReference type="OrthoDB" id="9809324at2"/>
<dbReference type="AlphaFoldDB" id="A0A1M6MVF3"/>
<dbReference type="RefSeq" id="WP_072903204.1">
    <property type="nucleotide sequence ID" value="NZ_FRAD01000008.1"/>
</dbReference>
<dbReference type="InterPro" id="IPR003959">
    <property type="entry name" value="ATPase_AAA_core"/>
</dbReference>
<organism evidence="2 3">
    <name type="scientific">Hathewaya proteolytica DSM 3090</name>
    <dbReference type="NCBI Taxonomy" id="1121331"/>
    <lineage>
        <taxon>Bacteria</taxon>
        <taxon>Bacillati</taxon>
        <taxon>Bacillota</taxon>
        <taxon>Clostridia</taxon>
        <taxon>Eubacteriales</taxon>
        <taxon>Clostridiaceae</taxon>
        <taxon>Hathewaya</taxon>
    </lineage>
</organism>
<dbReference type="PANTHER" id="PTHR40396">
    <property type="entry name" value="ATPASE-LIKE PROTEIN"/>
    <property type="match status" value="1"/>
</dbReference>
<dbReference type="EMBL" id="FRAD01000008">
    <property type="protein sequence ID" value="SHJ87475.1"/>
    <property type="molecule type" value="Genomic_DNA"/>
</dbReference>
<keyword evidence="3" id="KW-1185">Reference proteome</keyword>
<dbReference type="Pfam" id="PF13304">
    <property type="entry name" value="AAA_21"/>
    <property type="match status" value="2"/>
</dbReference>
<dbReference type="SUPFAM" id="SSF52540">
    <property type="entry name" value="P-loop containing nucleoside triphosphate hydrolases"/>
    <property type="match status" value="1"/>
</dbReference>
<dbReference type="PANTHER" id="PTHR40396:SF1">
    <property type="entry name" value="ATPASE AAA-TYPE CORE DOMAIN-CONTAINING PROTEIN"/>
    <property type="match status" value="1"/>
</dbReference>
<dbReference type="STRING" id="1121331.SAMN02745248_01191"/>
<feature type="domain" description="ATPase AAA-type core" evidence="1">
    <location>
        <begin position="44"/>
        <end position="130"/>
    </location>
</feature>
<reference evidence="2 3" key="1">
    <citation type="submission" date="2016-11" db="EMBL/GenBank/DDBJ databases">
        <authorList>
            <person name="Jaros S."/>
            <person name="Januszkiewicz K."/>
            <person name="Wedrychowicz H."/>
        </authorList>
    </citation>
    <scope>NUCLEOTIDE SEQUENCE [LARGE SCALE GENOMIC DNA]</scope>
    <source>
        <strain evidence="2 3">DSM 3090</strain>
    </source>
</reference>
<name>A0A1M6MVF3_9CLOT</name>
<sequence>MLIQFNFKNYKGFKYGTSLDMTATSLKEHQYNLIDMGSEKILKIAAIYGANASGKSTVIEAFGFMNNFILNSFKYSTSNIDIPLKRYAFDKSSKLEPAEFEVFIKYKNDEYQYGFKIDNKRVLEEWLYKRDFRSKKTAKYNSLFERVGKQIECSTQLKDAKSLALITEDNTLFLSICSNAKIPYVKDVMEWFNNTTIVDMGDCEIEGLITRGVSSVIEDREYQKELVRFLNAIDINIVDIKVEKINIEGEKNRYRIYSYHNVEDSSELVGIPFYEESSGTQKMFALYSLFKHSIELGMPIFIDELDAKLHPLLMKYILSMFHSEETNENGAQLIYTAHDDFTLNKDIFRRDQIWFVEKDINSVATLYSLAEYKVGDKKVRNDASYNKDYLSGKYGAIPILNSFYISEDKKYE</sequence>
<evidence type="ECO:0000313" key="3">
    <source>
        <dbReference type="Proteomes" id="UP000183952"/>
    </source>
</evidence>
<protein>
    <recommendedName>
        <fullName evidence="1">ATPase AAA-type core domain-containing protein</fullName>
    </recommendedName>
</protein>
<proteinExistence type="predicted"/>
<evidence type="ECO:0000259" key="1">
    <source>
        <dbReference type="Pfam" id="PF13304"/>
    </source>
</evidence>
<gene>
    <name evidence="2" type="ORF">SAMN02745248_01191</name>
</gene>
<dbReference type="GO" id="GO:0005524">
    <property type="term" value="F:ATP binding"/>
    <property type="evidence" value="ECO:0007669"/>
    <property type="project" value="InterPro"/>
</dbReference>
<dbReference type="GO" id="GO:0016887">
    <property type="term" value="F:ATP hydrolysis activity"/>
    <property type="evidence" value="ECO:0007669"/>
    <property type="project" value="InterPro"/>
</dbReference>